<evidence type="ECO:0000313" key="2">
    <source>
        <dbReference type="WBParaSite" id="jg534"/>
    </source>
</evidence>
<keyword evidence="1" id="KW-1185">Reference proteome</keyword>
<accession>A0A915EFI7</accession>
<dbReference type="WBParaSite" id="jg534">
    <property type="protein sequence ID" value="jg534"/>
    <property type="gene ID" value="jg534"/>
</dbReference>
<evidence type="ECO:0000313" key="1">
    <source>
        <dbReference type="Proteomes" id="UP000887574"/>
    </source>
</evidence>
<name>A0A915EFI7_9BILA</name>
<dbReference type="Proteomes" id="UP000887574">
    <property type="component" value="Unplaced"/>
</dbReference>
<organism evidence="1 2">
    <name type="scientific">Ditylenchus dipsaci</name>
    <dbReference type="NCBI Taxonomy" id="166011"/>
    <lineage>
        <taxon>Eukaryota</taxon>
        <taxon>Metazoa</taxon>
        <taxon>Ecdysozoa</taxon>
        <taxon>Nematoda</taxon>
        <taxon>Chromadorea</taxon>
        <taxon>Rhabditida</taxon>
        <taxon>Tylenchina</taxon>
        <taxon>Tylenchomorpha</taxon>
        <taxon>Sphaerularioidea</taxon>
        <taxon>Anguinidae</taxon>
        <taxon>Anguininae</taxon>
        <taxon>Ditylenchus</taxon>
    </lineage>
</organism>
<sequence length="85" mass="9513">MPCRLLKLARISGGKFDEKRKSDSYEEACCFDSDAEFKLWFDIEKTNWKSVGVKDLQALKTRTMCASITGRKTTGAQKATCPISA</sequence>
<dbReference type="AlphaFoldDB" id="A0A915EFI7"/>
<proteinExistence type="predicted"/>
<protein>
    <submittedName>
        <fullName evidence="2">Uncharacterized protein</fullName>
    </submittedName>
</protein>
<reference evidence="2" key="1">
    <citation type="submission" date="2022-11" db="UniProtKB">
        <authorList>
            <consortium name="WormBaseParasite"/>
        </authorList>
    </citation>
    <scope>IDENTIFICATION</scope>
</reference>